<dbReference type="PANTHER" id="PTHR45527">
    <property type="entry name" value="NONRIBOSOMAL PEPTIDE SYNTHETASE"/>
    <property type="match status" value="1"/>
</dbReference>
<dbReference type="InterPro" id="IPR023213">
    <property type="entry name" value="CAT-like_dom_sf"/>
</dbReference>
<protein>
    <recommendedName>
        <fullName evidence="4">Carrier domain-containing protein</fullName>
    </recommendedName>
</protein>
<proteinExistence type="predicted"/>
<dbReference type="FunFam" id="3.40.50.980:FF:000001">
    <property type="entry name" value="Non-ribosomal peptide synthetase"/>
    <property type="match status" value="1"/>
</dbReference>
<dbReference type="RefSeq" id="WP_065918888.1">
    <property type="nucleotide sequence ID" value="NZ_CP016793.1"/>
</dbReference>
<dbReference type="CDD" id="cd05930">
    <property type="entry name" value="A_NRPS"/>
    <property type="match status" value="2"/>
</dbReference>
<reference evidence="5 6" key="1">
    <citation type="submission" date="2016-07" db="EMBL/GenBank/DDBJ databases">
        <title>Complete genome sequence of the Lentzea guizhouensis DHS C013.</title>
        <authorList>
            <person name="Cao C."/>
        </authorList>
    </citation>
    <scope>NUCLEOTIDE SEQUENCE [LARGE SCALE GENOMIC DNA]</scope>
    <source>
        <strain evidence="5 6">DHS C013</strain>
    </source>
</reference>
<dbReference type="Gene3D" id="1.10.1200.10">
    <property type="entry name" value="ACP-like"/>
    <property type="match status" value="2"/>
</dbReference>
<dbReference type="Gene3D" id="3.30.300.30">
    <property type="match status" value="2"/>
</dbReference>
<dbReference type="CDD" id="cd19531">
    <property type="entry name" value="LCL_NRPS-like"/>
    <property type="match status" value="1"/>
</dbReference>
<dbReference type="GO" id="GO:0043041">
    <property type="term" value="P:amino acid activation for nonribosomal peptide biosynthetic process"/>
    <property type="evidence" value="ECO:0007669"/>
    <property type="project" value="TreeGrafter"/>
</dbReference>
<comment type="cofactor">
    <cofactor evidence="1">
        <name>pantetheine 4'-phosphate</name>
        <dbReference type="ChEBI" id="CHEBI:47942"/>
    </cofactor>
</comment>
<sequence length="2320" mass="247689">MDDNTVSEAWIARLSGVRGVPLQDTSDPTAELVAECRLTPEATAQIDALTGRDPVGLQLVAVAATRLFLSVLDEHPQHAVLLPAPAGPGGEVALAAALDLSAPVADFLTALHEELESAAALSWTDRSAVTRRLELVGLPVAGTLSQIAVVCEESRGSLLGPVALRLTVRRTAEGLVVRGRHRRTTAREAHAAARCVAAAMAAIAAQPRTPAGAVDVLGPEQRSELESWSGLPCVEEFPAATLITLVDESASRTPHEDAVADGTVSWSHQRLRQQSTRAAGLLTARHGIAAGSRVALLLPRGPELVLAIVAVLRAGASCVPLDPSHPLTRLARQLHLSQAVCVVSDRADLPGGADLPVVLAGELADASDAATPPPGPAPDDEAAVLFTSGSTGLPRPVAVTHRQFAHKALTSGRLVGFAEDTRCAMLSAVTSDVLFYQIFATLVAGGCVVPVEAPQTLSPEEFWSVLREGRVNTLNCTPSLLAVMAEGLPEISEQQIRLLLLGADEIPPGMLPRLATRLRVRTFGNLYGPTEATIDATTFLCSGERLGELVTVPIGRPSPGFGVLVLTGRGDHAPVGVPGEIHVLGPAVVEGYLDEAPTGPGRFCELPSQPGVRAFRTGDFGRWNARGEIEFLGRRDRQIKIHGNRLELGEVEAALRDIPEISESVVIPVVTADEPPVLVAAYTAKQELPAAQVRSALSAALPAYMVPGKALQLAAIPLTLHGKVDRAAILAVAAAADTGTWEPADEVERLVFSVWSEVLGAPPAHADQDLFAAGGHSLTAALLAARLAGRTSGAATITVRQVFAVRTPAGITAALRDSAERPSSLPDLISPWPASPPPVAASNAQLRMWFIEQYDEGDRRPYNMVEAFRLHDEHTEAALSAAVDKLLMRHHALRTVLRGDAADMVQVVLDPQEVAGELRTVPVPPGAMDEMLRQVVDAEQRWKVNMSSGPLLHAIWLKEDGQAGGILIVSVHHSMCDGWSLAVLARDLLGFLSPAGRETGDPVQYGQYVQAQRSLPHAAARDAESLAFWRQTLADVPSLDLPLDRPRPAIRSSAARVVRLSMDEETAARLQRLCGDLGATPFMAMVAVIRVLLLRLCGAEDVPIGTTVAGRDDPRLADSVGMFVNTIVLRTLVDPDRGFRDLVTAVANHAALLREHEEFPFDALVEGLAIERTPSRQPLFDVFIEPVFSLIAPQDAERVDHLQLENAVSGFDLAFSVETLQAGRPFQVSITYRQDVLDHQTVQRMADQLRHLVDGLLADPEAPVGSVPVLPDDQRDELLATATGGQVDRSSAGTLLDLVTRQVERDPDARAVVSGERVLSYAELDRLADDLAARLVSATGAGPGHVVGIADERDEWLPIGLLAILKTGAAFLVMDPEQPTARLSQLVSSSGATAVLAHQRLAESLDALDAIVLTLDGNAALPSDQPAPAVDARPDDLAYVVYTSGSTGTPKGVMVEHGAILNTIQFRIDYYGLGPGSGVLQVSPVHCDSGISDVFSALGSGASLVIATREELLSPERVAGLVSRERVTHAVMVPSLYELMTDYGAGALRNLRQLVLCGERVTETHTARHAGLLPTTELYNEYGPAEDAVLTTIHRLDVAAGSVSIGRPLPNKWVDLLDERGELVPLGGTGEMCVSGTGLARGYRDLPDLTAQRFTVNPVRPGVRMYRTGDLARWLPDGTLQYLGRKDDQVKIRGNRVEPGEVAAVLAKAPNVRAAAVIATPGPDTPMRLVAYFVGTADVPGLRAFLSARLPAFMLPESYVVLEALPLTANGKLNRRALPPPADSRATPGTRQPFTPAEQRIAEVWSAILGQPVDDLDTRLFDLGGHSLTAARIATELGTSVRTLFANQTVRKLAAVLAPGTSVRPVPGGAPVRDASKPVPLARAQRRVWLTSTRISPDVFVNTDLVRLGRRMDAETLRRALVAVMNRQDVLRAHVRAKGTTAELVVLDQDSVAAPLSVVELPGASPDGPEVAAAIRSARAVSFALDRAPLFAMCLITGPVGGDLLTVTAHHLIYDGASTQILLDDLLTACELALTDERPVLPPLPYSYRDWIAEEESWLDGAEAREQEQFWRERLDGVAESPDPVDARRRGTKRGLTGLADRTLSADMLKRAPATPYAIVVTAFAATLRRRTHAEDFAVGCATSLRHRPEADAVVGFLANVVPVRLEMRQPDAKLGDLLFHVQERITEAYANSRLPFDVIAEKLSLPARPGRSVLLDLGVSWGNAMVNSTDCVIEDVEPTQVTATSDLWLYGSLDGDDLNLQLRYDDNLVSAVEAESFIDQIAQLVGDVASGAAIPLADDTGSAVPDRRESWGETIFEFE</sequence>
<dbReference type="GO" id="GO:0044550">
    <property type="term" value="P:secondary metabolite biosynthetic process"/>
    <property type="evidence" value="ECO:0007669"/>
    <property type="project" value="TreeGrafter"/>
</dbReference>
<gene>
    <name evidence="5" type="ORF">BBK82_35655</name>
</gene>
<dbReference type="Gene3D" id="3.30.559.10">
    <property type="entry name" value="Chloramphenicol acetyltransferase-like domain"/>
    <property type="match status" value="2"/>
</dbReference>
<dbReference type="SMART" id="SM00823">
    <property type="entry name" value="PKS_PP"/>
    <property type="match status" value="2"/>
</dbReference>
<evidence type="ECO:0000259" key="4">
    <source>
        <dbReference type="PROSITE" id="PS50075"/>
    </source>
</evidence>
<dbReference type="PROSITE" id="PS00455">
    <property type="entry name" value="AMP_BINDING"/>
    <property type="match status" value="2"/>
</dbReference>
<evidence type="ECO:0000313" key="5">
    <source>
        <dbReference type="EMBL" id="ANZ40550.1"/>
    </source>
</evidence>
<dbReference type="InterPro" id="IPR036736">
    <property type="entry name" value="ACP-like_sf"/>
</dbReference>
<feature type="domain" description="Carrier" evidence="4">
    <location>
        <begin position="742"/>
        <end position="819"/>
    </location>
</feature>
<dbReference type="EMBL" id="CP016793">
    <property type="protein sequence ID" value="ANZ40550.1"/>
    <property type="molecule type" value="Genomic_DNA"/>
</dbReference>
<dbReference type="Gene3D" id="2.30.38.10">
    <property type="entry name" value="Luciferase, Domain 3"/>
    <property type="match status" value="1"/>
</dbReference>
<evidence type="ECO:0000256" key="1">
    <source>
        <dbReference type="ARBA" id="ARBA00001957"/>
    </source>
</evidence>
<dbReference type="STRING" id="1586287.BBK82_35655"/>
<dbReference type="PROSITE" id="PS50075">
    <property type="entry name" value="CARRIER"/>
    <property type="match status" value="2"/>
</dbReference>
<dbReference type="Pfam" id="PF00501">
    <property type="entry name" value="AMP-binding"/>
    <property type="match status" value="2"/>
</dbReference>
<dbReference type="InterPro" id="IPR042099">
    <property type="entry name" value="ANL_N_sf"/>
</dbReference>
<keyword evidence="6" id="KW-1185">Reference proteome</keyword>
<dbReference type="NCBIfam" id="TIGR01733">
    <property type="entry name" value="AA-adenyl-dom"/>
    <property type="match status" value="2"/>
</dbReference>
<dbReference type="Pfam" id="PF00550">
    <property type="entry name" value="PP-binding"/>
    <property type="match status" value="2"/>
</dbReference>
<dbReference type="InterPro" id="IPR009081">
    <property type="entry name" value="PP-bd_ACP"/>
</dbReference>
<feature type="domain" description="Carrier" evidence="4">
    <location>
        <begin position="1792"/>
        <end position="1870"/>
    </location>
</feature>
<dbReference type="Gene3D" id="3.30.559.30">
    <property type="entry name" value="Nonribosomal peptide synthetase, condensation domain"/>
    <property type="match status" value="2"/>
</dbReference>
<name>A0A1B2HS27_9PSEU</name>
<dbReference type="PROSITE" id="PS00012">
    <property type="entry name" value="PHOSPHOPANTETHEINE"/>
    <property type="match status" value="2"/>
</dbReference>
<evidence type="ECO:0000256" key="2">
    <source>
        <dbReference type="ARBA" id="ARBA00022450"/>
    </source>
</evidence>
<dbReference type="GO" id="GO:0005737">
    <property type="term" value="C:cytoplasm"/>
    <property type="evidence" value="ECO:0007669"/>
    <property type="project" value="TreeGrafter"/>
</dbReference>
<dbReference type="InterPro" id="IPR010071">
    <property type="entry name" value="AA_adenyl_dom"/>
</dbReference>
<dbReference type="GO" id="GO:0031177">
    <property type="term" value="F:phosphopantetheine binding"/>
    <property type="evidence" value="ECO:0007669"/>
    <property type="project" value="InterPro"/>
</dbReference>
<dbReference type="GO" id="GO:0008610">
    <property type="term" value="P:lipid biosynthetic process"/>
    <property type="evidence" value="ECO:0007669"/>
    <property type="project" value="UniProtKB-ARBA"/>
</dbReference>
<keyword evidence="3" id="KW-0597">Phosphoprotein</keyword>
<dbReference type="Pfam" id="PF00668">
    <property type="entry name" value="Condensation"/>
    <property type="match status" value="2"/>
</dbReference>
<dbReference type="InterPro" id="IPR000873">
    <property type="entry name" value="AMP-dep_synth/lig_dom"/>
</dbReference>
<dbReference type="Gene3D" id="3.40.50.980">
    <property type="match status" value="2"/>
</dbReference>
<dbReference type="KEGG" id="led:BBK82_35655"/>
<dbReference type="InterPro" id="IPR020845">
    <property type="entry name" value="AMP-binding_CS"/>
</dbReference>
<dbReference type="InterPro" id="IPR045851">
    <property type="entry name" value="AMP-bd_C_sf"/>
</dbReference>
<dbReference type="SUPFAM" id="SSF56801">
    <property type="entry name" value="Acetyl-CoA synthetase-like"/>
    <property type="match status" value="2"/>
</dbReference>
<dbReference type="Pfam" id="PF13193">
    <property type="entry name" value="AMP-binding_C"/>
    <property type="match status" value="1"/>
</dbReference>
<evidence type="ECO:0000313" key="6">
    <source>
        <dbReference type="Proteomes" id="UP000093053"/>
    </source>
</evidence>
<dbReference type="InterPro" id="IPR025110">
    <property type="entry name" value="AMP-bd_C"/>
</dbReference>
<dbReference type="Proteomes" id="UP000093053">
    <property type="component" value="Chromosome"/>
</dbReference>
<evidence type="ECO:0000256" key="3">
    <source>
        <dbReference type="ARBA" id="ARBA00022553"/>
    </source>
</evidence>
<organism evidence="5 6">
    <name type="scientific">Lentzea guizhouensis</name>
    <dbReference type="NCBI Taxonomy" id="1586287"/>
    <lineage>
        <taxon>Bacteria</taxon>
        <taxon>Bacillati</taxon>
        <taxon>Actinomycetota</taxon>
        <taxon>Actinomycetes</taxon>
        <taxon>Pseudonocardiales</taxon>
        <taxon>Pseudonocardiaceae</taxon>
        <taxon>Lentzea</taxon>
    </lineage>
</organism>
<dbReference type="PANTHER" id="PTHR45527:SF1">
    <property type="entry name" value="FATTY ACID SYNTHASE"/>
    <property type="match status" value="1"/>
</dbReference>
<dbReference type="OrthoDB" id="2472181at2"/>
<accession>A0A1B2HS27</accession>
<dbReference type="SUPFAM" id="SSF52777">
    <property type="entry name" value="CoA-dependent acyltransferases"/>
    <property type="match status" value="4"/>
</dbReference>
<dbReference type="SUPFAM" id="SSF47336">
    <property type="entry name" value="ACP-like"/>
    <property type="match status" value="2"/>
</dbReference>
<dbReference type="GO" id="GO:0003824">
    <property type="term" value="F:catalytic activity"/>
    <property type="evidence" value="ECO:0007669"/>
    <property type="project" value="InterPro"/>
</dbReference>
<keyword evidence="2" id="KW-0596">Phosphopantetheine</keyword>
<dbReference type="InterPro" id="IPR006162">
    <property type="entry name" value="Ppantetheine_attach_site"/>
</dbReference>
<dbReference type="InterPro" id="IPR001242">
    <property type="entry name" value="Condensation_dom"/>
</dbReference>
<dbReference type="Gene3D" id="3.40.50.12780">
    <property type="entry name" value="N-terminal domain of ligase-like"/>
    <property type="match status" value="1"/>
</dbReference>
<dbReference type="InterPro" id="IPR020806">
    <property type="entry name" value="PKS_PP-bd"/>
</dbReference>